<feature type="compositionally biased region" description="Acidic residues" evidence="1">
    <location>
        <begin position="1257"/>
        <end position="1268"/>
    </location>
</feature>
<feature type="region of interest" description="Disordered" evidence="1">
    <location>
        <begin position="1297"/>
        <end position="1317"/>
    </location>
</feature>
<organism evidence="3 4">
    <name type="scientific">Streblomastix strix</name>
    <dbReference type="NCBI Taxonomy" id="222440"/>
    <lineage>
        <taxon>Eukaryota</taxon>
        <taxon>Metamonada</taxon>
        <taxon>Preaxostyla</taxon>
        <taxon>Oxymonadida</taxon>
        <taxon>Streblomastigidae</taxon>
        <taxon>Streblomastix</taxon>
    </lineage>
</organism>
<feature type="compositionally biased region" description="Acidic residues" evidence="1">
    <location>
        <begin position="1132"/>
        <end position="1141"/>
    </location>
</feature>
<feature type="compositionally biased region" description="Acidic residues" evidence="1">
    <location>
        <begin position="1297"/>
        <end position="1306"/>
    </location>
</feature>
<feature type="compositionally biased region" description="Acidic residues" evidence="1">
    <location>
        <begin position="1086"/>
        <end position="1106"/>
    </location>
</feature>
<comment type="caution">
    <text evidence="3">The sequence shown here is derived from an EMBL/GenBank/DDBJ whole genome shotgun (WGS) entry which is preliminary data.</text>
</comment>
<proteinExistence type="predicted"/>
<dbReference type="PANTHER" id="PTHR36812">
    <property type="entry name" value="NEUROFILAMENT TRIPLET M PROTEIN-LIKE PROTEIN"/>
    <property type="match status" value="1"/>
</dbReference>
<evidence type="ECO:0000313" key="3">
    <source>
        <dbReference type="EMBL" id="KAA6399401.1"/>
    </source>
</evidence>
<feature type="region of interest" description="Disordered" evidence="1">
    <location>
        <begin position="1132"/>
        <end position="1212"/>
    </location>
</feature>
<dbReference type="EMBL" id="SNRW01000762">
    <property type="protein sequence ID" value="KAA6399401.1"/>
    <property type="molecule type" value="Genomic_DNA"/>
</dbReference>
<dbReference type="InterPro" id="IPR011989">
    <property type="entry name" value="ARM-like"/>
</dbReference>
<evidence type="ECO:0000313" key="4">
    <source>
        <dbReference type="Proteomes" id="UP000324800"/>
    </source>
</evidence>
<sequence>MDPNAAATILQQLRNALTPDNSLLDQARQFFNEFLKNQAACFVLLQVLTEQPDAPIRHLSCTLLRQAIFIHWKNFDLNTRTGFAETMKARIINETDFGVLRGIAELLTTIYHLNPALKDVDILINFLKEIVTNNTTTNESSLQNKQVAIVLIASLLDVEDCKMQLHAPFVRAIGVGMLSVDAPIMKACLRLCLEFLSHTKKQKELDVMEEVFPFIIQAIEKLLSVGEEDAAVASFNVLPQYQNMNYSKNKKDQFFQQSYLLFTRIVKNELLSVQTKDNALDFFSWCGQTQQGKLLQKGSILLDSLLKDLLQVASTKEDECEQLQQDKDMQWIVSNEEYIFSDIDSDELTMGRSVSRVIQTLIQYLGEGTIFKRVIPLLSQCFQYGNTNNQQIFRQDGIQQSITNTSTEQMNSLNGIWVRHGALSILASLCSGCKKNIKKHRLSIGQLLSSIMKNEIHPKMRFLACVTVVNMIDLIQNKASDLYNHIFPNICYLLTQPTLGFTTKNDQSDTSIITNEYSVNAIQVSIAACQALKQLLDIANEQDIAQQLGLLIQGLAVIMEQRKPPLSVSQELLGVMITAVESTTKESVIPLLQNLMQFSLHYFDSNQQQVTDIQSQLTQRSNQTYTPNVYSLRAQSTSLVAAIAKKVGRDQFNPYLSKFNELAVSNLTQIDNEEVKEFTYSYFCAVFELYGEDGQSILQGVMQHILQACMINSDVQFTRILTADGRSDNNSNIQQLIGSQNMNQQDNDALGGIQIDQLLEDSNNTAALLENKPEAQSIITPNQIMYDGLVLQKANQQSTSLQNPFAQQEQQQQQQQLPLQQSQIEQCDVIPLDNGVLAELQVNTSQLEMRSSAIFNLGYIARNAGRPFAPYLEQSYQATLFCMRYPHEDIRSQAAKTMEQIVFATAVCEGVIAPTVPSQSEQQQPNQIQQHSKQEQMIRLAPFPSVRLHQVGRESIKQLIDLIQKDKSKEVVIEAIGSIGEIIDIVGKMVFIDSEYIPNVQQRIQLLLQQQTSGELIFNDNIENYITEAILTSINKVSEQKTGINQFDQQQQQQGIINEQKQVQQQSLLEDIINICNKFIDGEGECQNEDINSIDDDDDEDEEEDQQGMKIDKGQINNKNKERRGLIINADELSDADEEDTNNINRRKEGKHLQSDLHGDWFGSNEQKQKKHNTRSENGYRIQQSSNDDTNIKDNNEQNMNGEDEDEDGDPSDTLIDYIAELLDTLGSELPPVILQRMWPSLLERFIDFFRHKEDNKEEEDDDEEEEGQQQIDLDKEQNEQQRIFIKRELNRLLDPYEDDEVDPADLQDQLDKDEQEAEDGIIEEMNDEQEQNIKQRNIEDEKIYKRKNTEVVEAYLGVCAIWIQKGGSLISQVTPYEDFRTIFREALRYRRSQQGSWILRKTCFYTLGVLSEISIEKSLFSYSAVGVAKLIANNIIIANGGLTGKKKMKNKKKQQIIKETLQQLHQMASSQLLSVLQSSVYQRTSKLLTSFVQQMQIENENNSEVRDNIIGCLSRIGSAIIPHTLLSNGIRANTPTQLPLPLNTPSSSLVQQCNHSITSIHNTLHDIVVSENDMIILLKCVIASLPLKADSEENASAITFLFRLISCNFNLV</sequence>
<feature type="compositionally biased region" description="Acidic residues" evidence="1">
    <location>
        <begin position="1202"/>
        <end position="1211"/>
    </location>
</feature>
<feature type="region of interest" description="Disordered" evidence="1">
    <location>
        <begin position="1254"/>
        <end position="1279"/>
    </location>
</feature>
<dbReference type="InterPro" id="IPR016024">
    <property type="entry name" value="ARM-type_fold"/>
</dbReference>
<reference evidence="3 4" key="1">
    <citation type="submission" date="2019-03" db="EMBL/GenBank/DDBJ databases">
        <title>Single cell metagenomics reveals metabolic interactions within the superorganism composed of flagellate Streblomastix strix and complex community of Bacteroidetes bacteria on its surface.</title>
        <authorList>
            <person name="Treitli S.C."/>
            <person name="Kolisko M."/>
            <person name="Husnik F."/>
            <person name="Keeling P."/>
            <person name="Hampl V."/>
        </authorList>
    </citation>
    <scope>NUCLEOTIDE SEQUENCE [LARGE SCALE GENOMIC DNA]</scope>
    <source>
        <strain evidence="3">ST1C</strain>
    </source>
</reference>
<dbReference type="SUPFAM" id="SSF48371">
    <property type="entry name" value="ARM repeat"/>
    <property type="match status" value="2"/>
</dbReference>
<protein>
    <submittedName>
        <fullName evidence="3">Uncharacterized protein</fullName>
    </submittedName>
</protein>
<evidence type="ECO:0000256" key="1">
    <source>
        <dbReference type="SAM" id="MobiDB-lite"/>
    </source>
</evidence>
<gene>
    <name evidence="2" type="ORF">EZS28_005072</name>
    <name evidence="3" type="ORF">EZS28_005074</name>
</gene>
<evidence type="ECO:0000313" key="2">
    <source>
        <dbReference type="EMBL" id="KAA6399399.1"/>
    </source>
</evidence>
<dbReference type="Gene3D" id="1.25.10.10">
    <property type="entry name" value="Leucine-rich Repeat Variant"/>
    <property type="match status" value="2"/>
</dbReference>
<dbReference type="EMBL" id="SNRW01000762">
    <property type="protein sequence ID" value="KAA6399399.1"/>
    <property type="molecule type" value="Genomic_DNA"/>
</dbReference>
<dbReference type="PANTHER" id="PTHR36812:SF9">
    <property type="entry name" value="MYB-LIKE PROTEIN X ISOFORM X1"/>
    <property type="match status" value="1"/>
</dbReference>
<dbReference type="Proteomes" id="UP000324800">
    <property type="component" value="Unassembled WGS sequence"/>
</dbReference>
<name>A0A5J4WWX2_9EUKA</name>
<accession>A0A5J4WWX2</accession>
<feature type="region of interest" description="Disordered" evidence="1">
    <location>
        <begin position="1086"/>
        <end position="1117"/>
    </location>
</feature>
<dbReference type="OrthoDB" id="7862313at2759"/>